<dbReference type="GO" id="GO:0017004">
    <property type="term" value="P:cytochrome complex assembly"/>
    <property type="evidence" value="ECO:0007669"/>
    <property type="project" value="UniProtKB-KW"/>
</dbReference>
<dbReference type="PANTHER" id="PTHR37531">
    <property type="entry name" value="HEME EXPORTER PROTEIN D"/>
    <property type="match status" value="1"/>
</dbReference>
<dbReference type="InterPro" id="IPR007078">
    <property type="entry name" value="Haem_export_protD_CcmD"/>
</dbReference>
<evidence type="ECO:0000256" key="8">
    <source>
        <dbReference type="ARBA" id="ARBA00022692"/>
    </source>
</evidence>
<evidence type="ECO:0000313" key="13">
    <source>
        <dbReference type="EMBL" id="SJZ64028.1"/>
    </source>
</evidence>
<dbReference type="AlphaFoldDB" id="A0A1T4MB84"/>
<evidence type="ECO:0000256" key="12">
    <source>
        <dbReference type="RuleBase" id="RU363101"/>
    </source>
</evidence>
<evidence type="ECO:0000256" key="10">
    <source>
        <dbReference type="ARBA" id="ARBA00022989"/>
    </source>
</evidence>
<dbReference type="Proteomes" id="UP000190834">
    <property type="component" value="Unassembled WGS sequence"/>
</dbReference>
<dbReference type="Pfam" id="PF04995">
    <property type="entry name" value="CcmD"/>
    <property type="match status" value="1"/>
</dbReference>
<accession>A0A1T4MB84</accession>
<keyword evidence="6 12" id="KW-1003">Cell membrane</keyword>
<feature type="transmembrane region" description="Helical" evidence="12">
    <location>
        <begin position="18"/>
        <end position="36"/>
    </location>
</feature>
<evidence type="ECO:0000256" key="4">
    <source>
        <dbReference type="ARBA" id="ARBA00016461"/>
    </source>
</evidence>
<dbReference type="GO" id="GO:0015886">
    <property type="term" value="P:heme transport"/>
    <property type="evidence" value="ECO:0007669"/>
    <property type="project" value="InterPro"/>
</dbReference>
<dbReference type="STRING" id="1123491.SAMN02745782_00889"/>
<keyword evidence="8 12" id="KW-0812">Transmembrane</keyword>
<evidence type="ECO:0000256" key="5">
    <source>
        <dbReference type="ARBA" id="ARBA00022448"/>
    </source>
</evidence>
<name>A0A1T4MB84_VIBCI</name>
<evidence type="ECO:0000256" key="6">
    <source>
        <dbReference type="ARBA" id="ARBA00022475"/>
    </source>
</evidence>
<dbReference type="GO" id="GO:0005886">
    <property type="term" value="C:plasma membrane"/>
    <property type="evidence" value="ECO:0007669"/>
    <property type="project" value="UniProtKB-SubCell"/>
</dbReference>
<organism evidence="13 14">
    <name type="scientific">Vibrio cincinnatiensis DSM 19608</name>
    <dbReference type="NCBI Taxonomy" id="1123491"/>
    <lineage>
        <taxon>Bacteria</taxon>
        <taxon>Pseudomonadati</taxon>
        <taxon>Pseudomonadota</taxon>
        <taxon>Gammaproteobacteria</taxon>
        <taxon>Vibrionales</taxon>
        <taxon>Vibrionaceae</taxon>
        <taxon>Vibrio</taxon>
    </lineage>
</organism>
<comment type="subcellular location">
    <subcellularLocation>
        <location evidence="2 12">Cell inner membrane</location>
        <topology evidence="2 12">Single-pass membrane protein</topology>
    </subcellularLocation>
</comment>
<proteinExistence type="inferred from homology"/>
<dbReference type="GO" id="GO:1903607">
    <property type="term" value="P:cytochrome c biosynthetic process"/>
    <property type="evidence" value="ECO:0007669"/>
    <property type="project" value="TreeGrafter"/>
</dbReference>
<dbReference type="NCBIfam" id="TIGR03141">
    <property type="entry name" value="cytochro_ccmD"/>
    <property type="match status" value="1"/>
</dbReference>
<evidence type="ECO:0000256" key="7">
    <source>
        <dbReference type="ARBA" id="ARBA00022519"/>
    </source>
</evidence>
<keyword evidence="11 12" id="KW-0472">Membrane</keyword>
<keyword evidence="9 12" id="KW-0201">Cytochrome c-type biogenesis</keyword>
<evidence type="ECO:0000256" key="9">
    <source>
        <dbReference type="ARBA" id="ARBA00022748"/>
    </source>
</evidence>
<evidence type="ECO:0000256" key="3">
    <source>
        <dbReference type="ARBA" id="ARBA00008741"/>
    </source>
</evidence>
<dbReference type="GeneID" id="70583149"/>
<comment type="function">
    <text evidence="1 12">Required for the export of heme to the periplasm for the biogenesis of c-type cytochromes.</text>
</comment>
<sequence>MYFHSWSEFLAMGGYAEYVWSAFGITFFSMWILWGVSVRRSRRLLKDVKENVERQARIDAAKKMENTL</sequence>
<protein>
    <recommendedName>
        <fullName evidence="4 12">Heme exporter protein D</fullName>
    </recommendedName>
</protein>
<dbReference type="RefSeq" id="WP_078925268.1">
    <property type="nucleotide sequence ID" value="NZ_FUXB01000004.1"/>
</dbReference>
<evidence type="ECO:0000256" key="2">
    <source>
        <dbReference type="ARBA" id="ARBA00004377"/>
    </source>
</evidence>
<keyword evidence="10 12" id="KW-1133">Transmembrane helix</keyword>
<gene>
    <name evidence="13" type="ORF">SAMN02745782_00889</name>
</gene>
<keyword evidence="5 12" id="KW-0813">Transport</keyword>
<keyword evidence="14" id="KW-1185">Reference proteome</keyword>
<evidence type="ECO:0000313" key="14">
    <source>
        <dbReference type="Proteomes" id="UP000190834"/>
    </source>
</evidence>
<keyword evidence="7 12" id="KW-0997">Cell inner membrane</keyword>
<dbReference type="OrthoDB" id="9815607at2"/>
<dbReference type="EMBL" id="FUXB01000004">
    <property type="protein sequence ID" value="SJZ64028.1"/>
    <property type="molecule type" value="Genomic_DNA"/>
</dbReference>
<dbReference type="PANTHER" id="PTHR37531:SF1">
    <property type="entry name" value="HEME EXPORTER PROTEIN D"/>
    <property type="match status" value="1"/>
</dbReference>
<evidence type="ECO:0000256" key="11">
    <source>
        <dbReference type="ARBA" id="ARBA00023136"/>
    </source>
</evidence>
<reference evidence="14" key="1">
    <citation type="submission" date="2017-02" db="EMBL/GenBank/DDBJ databases">
        <authorList>
            <person name="Varghese N."/>
            <person name="Submissions S."/>
        </authorList>
    </citation>
    <scope>NUCLEOTIDE SEQUENCE [LARGE SCALE GENOMIC DNA]</scope>
    <source>
        <strain evidence="14">DSM 19608</strain>
    </source>
</reference>
<comment type="similarity">
    <text evidence="3 12">Belongs to the CcmD/CycX/HelD family.</text>
</comment>
<dbReference type="InterPro" id="IPR052075">
    <property type="entry name" value="Heme_exporter_D"/>
</dbReference>
<evidence type="ECO:0000256" key="1">
    <source>
        <dbReference type="ARBA" id="ARBA00002442"/>
    </source>
</evidence>